<dbReference type="EMBL" id="QVTE01000015">
    <property type="protein sequence ID" value="RFU70496.1"/>
    <property type="molecule type" value="Genomic_DNA"/>
</dbReference>
<dbReference type="CDD" id="cd03112">
    <property type="entry name" value="CobW-like"/>
    <property type="match status" value="1"/>
</dbReference>
<sequence>MLGVNQLKRIPVVILSGFLGSGKTTLLLHLLQQAEHKGIRSGMLINEFGKMDIDGYILGGKSSSSVQTLLGGCVCCSKKSEIVACFDELLKTDSEIIFVELTGLANPEEVMIEMTKKEIISKVYLKNVVTVVDAEAYLNERYSSIGANVDRTLSKQISVADMIIVNKLDLVDGIAKNEIETRIRDVNRDAAIQFTTFSQVDLNKILSGNESKFSEVYPTPYDQTPIAEEDVQLSFDYMSTIAIPINLRVTKAFIENYLSILKPNLIRAKGFVFLEGEETPYLVQYFGTRIAWEPFAEYQSEPYLTLIGIDLNSNDAFTKLAAMANKPIDELLQVPHQYYS</sequence>
<keyword evidence="4" id="KW-1185">Reference proteome</keyword>
<dbReference type="AlphaFoldDB" id="A0A372LR25"/>
<dbReference type="InterPro" id="IPR011629">
    <property type="entry name" value="CobW-like_C"/>
</dbReference>
<feature type="domain" description="CobW/HypB/UreG nucleotide-binding" evidence="1">
    <location>
        <begin position="11"/>
        <end position="192"/>
    </location>
</feature>
<evidence type="ECO:0000313" key="4">
    <source>
        <dbReference type="Proteomes" id="UP000264541"/>
    </source>
</evidence>
<organism evidence="3 4">
    <name type="scientific">Peribacillus saganii</name>
    <dbReference type="NCBI Taxonomy" id="2303992"/>
    <lineage>
        <taxon>Bacteria</taxon>
        <taxon>Bacillati</taxon>
        <taxon>Bacillota</taxon>
        <taxon>Bacilli</taxon>
        <taxon>Bacillales</taxon>
        <taxon>Bacillaceae</taxon>
        <taxon>Peribacillus</taxon>
    </lineage>
</organism>
<name>A0A372LR25_9BACI</name>
<evidence type="ECO:0000259" key="2">
    <source>
        <dbReference type="Pfam" id="PF07683"/>
    </source>
</evidence>
<dbReference type="SUPFAM" id="SSF90002">
    <property type="entry name" value="Hypothetical protein YjiA, C-terminal domain"/>
    <property type="match status" value="1"/>
</dbReference>
<evidence type="ECO:0000259" key="1">
    <source>
        <dbReference type="Pfam" id="PF02492"/>
    </source>
</evidence>
<dbReference type="PANTHER" id="PTHR13748">
    <property type="entry name" value="COBW-RELATED"/>
    <property type="match status" value="1"/>
</dbReference>
<reference evidence="3 4" key="1">
    <citation type="submission" date="2018-08" db="EMBL/GenBank/DDBJ databases">
        <title>Bacillus chawlae sp. nov., Bacillus glennii sp. nov., and Bacillus saganii sp. nov. Isolated from the Vehicle Assembly Building at Kennedy Space Center where the Viking Spacecraft were Assembled.</title>
        <authorList>
            <person name="Seuylemezian A."/>
            <person name="Vaishampayan P."/>
        </authorList>
    </citation>
    <scope>NUCLEOTIDE SEQUENCE [LARGE SCALE GENOMIC DNA]</scope>
    <source>
        <strain evidence="3 4">V47-23a</strain>
    </source>
</reference>
<dbReference type="InterPro" id="IPR051316">
    <property type="entry name" value="Zinc-reg_GTPase_activator"/>
</dbReference>
<gene>
    <name evidence="3" type="ORF">D0469_06065</name>
</gene>
<dbReference type="Pfam" id="PF07683">
    <property type="entry name" value="CobW_C"/>
    <property type="match status" value="1"/>
</dbReference>
<comment type="caution">
    <text evidence="3">The sequence shown here is derived from an EMBL/GenBank/DDBJ whole genome shotgun (WGS) entry which is preliminary data.</text>
</comment>
<dbReference type="SUPFAM" id="SSF52540">
    <property type="entry name" value="P-loop containing nucleoside triphosphate hydrolases"/>
    <property type="match status" value="1"/>
</dbReference>
<dbReference type="Gene3D" id="3.40.50.300">
    <property type="entry name" value="P-loop containing nucleotide triphosphate hydrolases"/>
    <property type="match status" value="1"/>
</dbReference>
<protein>
    <submittedName>
        <fullName evidence="3">GTP-binding protein</fullName>
    </submittedName>
</protein>
<dbReference type="Proteomes" id="UP000264541">
    <property type="component" value="Unassembled WGS sequence"/>
</dbReference>
<accession>A0A372LR25</accession>
<dbReference type="Pfam" id="PF02492">
    <property type="entry name" value="cobW"/>
    <property type="match status" value="1"/>
</dbReference>
<evidence type="ECO:0000313" key="3">
    <source>
        <dbReference type="EMBL" id="RFU70496.1"/>
    </source>
</evidence>
<dbReference type="InterPro" id="IPR027417">
    <property type="entry name" value="P-loop_NTPase"/>
</dbReference>
<feature type="domain" description="CobW C-terminal" evidence="2">
    <location>
        <begin position="246"/>
        <end position="321"/>
    </location>
</feature>
<proteinExistence type="predicted"/>
<dbReference type="InterPro" id="IPR003495">
    <property type="entry name" value="CobW/HypB/UreG_nucleotide-bd"/>
</dbReference>